<accession>A0ABV7VII3</accession>
<comment type="similarity">
    <text evidence="3 13">Belongs to the peptidase S11 family.</text>
</comment>
<evidence type="ECO:0000256" key="8">
    <source>
        <dbReference type="ARBA" id="ARBA00022801"/>
    </source>
</evidence>
<evidence type="ECO:0000256" key="6">
    <source>
        <dbReference type="ARBA" id="ARBA00022670"/>
    </source>
</evidence>
<evidence type="ECO:0000256" key="12">
    <source>
        <dbReference type="ARBA" id="ARBA00034000"/>
    </source>
</evidence>
<dbReference type="Gene3D" id="3.40.710.10">
    <property type="entry name" value="DD-peptidase/beta-lactamase superfamily"/>
    <property type="match status" value="1"/>
</dbReference>
<dbReference type="Pfam" id="PF00768">
    <property type="entry name" value="Peptidase_S11"/>
    <property type="match status" value="1"/>
</dbReference>
<dbReference type="InterPro" id="IPR012338">
    <property type="entry name" value="Beta-lactam/transpept-like"/>
</dbReference>
<evidence type="ECO:0000256" key="3">
    <source>
        <dbReference type="ARBA" id="ARBA00007164"/>
    </source>
</evidence>
<keyword evidence="11" id="KW-0961">Cell wall biogenesis/degradation</keyword>
<feature type="signal peptide" evidence="14">
    <location>
        <begin position="1"/>
        <end position="30"/>
    </location>
</feature>
<protein>
    <recommendedName>
        <fullName evidence="4">serine-type D-Ala-D-Ala carboxypeptidase</fullName>
        <ecNumber evidence="4">3.4.16.4</ecNumber>
    </recommendedName>
</protein>
<feature type="domain" description="Peptidase S11 D-Ala-D-Ala carboxypeptidase A C-terminal" evidence="15">
    <location>
        <begin position="285"/>
        <end position="375"/>
    </location>
</feature>
<evidence type="ECO:0000256" key="4">
    <source>
        <dbReference type="ARBA" id="ARBA00012448"/>
    </source>
</evidence>
<dbReference type="RefSeq" id="WP_379727851.1">
    <property type="nucleotide sequence ID" value="NZ_JBHRYJ010000003.1"/>
</dbReference>
<evidence type="ECO:0000256" key="13">
    <source>
        <dbReference type="RuleBase" id="RU004016"/>
    </source>
</evidence>
<dbReference type="PANTHER" id="PTHR21581:SF6">
    <property type="entry name" value="TRAFFICKING PROTEIN PARTICLE COMPLEX SUBUNIT 12"/>
    <property type="match status" value="1"/>
</dbReference>
<keyword evidence="6" id="KW-0645">Protease</keyword>
<gene>
    <name evidence="16" type="ORF">ACFOOQ_14335</name>
</gene>
<dbReference type="EMBL" id="JBHRYJ010000003">
    <property type="protein sequence ID" value="MFC3676732.1"/>
    <property type="molecule type" value="Genomic_DNA"/>
</dbReference>
<dbReference type="InterPro" id="IPR018044">
    <property type="entry name" value="Peptidase_S11"/>
</dbReference>
<evidence type="ECO:0000256" key="7">
    <source>
        <dbReference type="ARBA" id="ARBA00022729"/>
    </source>
</evidence>
<organism evidence="16 17">
    <name type="scientific">Ferrovibrio xuzhouensis</name>
    <dbReference type="NCBI Taxonomy" id="1576914"/>
    <lineage>
        <taxon>Bacteria</taxon>
        <taxon>Pseudomonadati</taxon>
        <taxon>Pseudomonadota</taxon>
        <taxon>Alphaproteobacteria</taxon>
        <taxon>Rhodospirillales</taxon>
        <taxon>Rhodospirillaceae</taxon>
        <taxon>Ferrovibrio</taxon>
    </lineage>
</organism>
<dbReference type="EC" id="3.4.16.4" evidence="4"/>
<keyword evidence="10" id="KW-0573">Peptidoglycan synthesis</keyword>
<dbReference type="Proteomes" id="UP001595711">
    <property type="component" value="Unassembled WGS sequence"/>
</dbReference>
<feature type="chain" id="PRO_5045219605" description="serine-type D-Ala-D-Ala carboxypeptidase" evidence="14">
    <location>
        <begin position="31"/>
        <end position="396"/>
    </location>
</feature>
<reference evidence="17" key="1">
    <citation type="journal article" date="2019" name="Int. J. Syst. Evol. Microbiol.">
        <title>The Global Catalogue of Microorganisms (GCM) 10K type strain sequencing project: providing services to taxonomists for standard genome sequencing and annotation.</title>
        <authorList>
            <consortium name="The Broad Institute Genomics Platform"/>
            <consortium name="The Broad Institute Genome Sequencing Center for Infectious Disease"/>
            <person name="Wu L."/>
            <person name="Ma J."/>
        </authorList>
    </citation>
    <scope>NUCLEOTIDE SEQUENCE [LARGE SCALE GENOMIC DNA]</scope>
    <source>
        <strain evidence="17">KCTC 42182</strain>
    </source>
</reference>
<evidence type="ECO:0000259" key="15">
    <source>
        <dbReference type="SMART" id="SM00936"/>
    </source>
</evidence>
<keyword evidence="17" id="KW-1185">Reference proteome</keyword>
<keyword evidence="8 16" id="KW-0378">Hydrolase</keyword>
<evidence type="ECO:0000256" key="11">
    <source>
        <dbReference type="ARBA" id="ARBA00023316"/>
    </source>
</evidence>
<comment type="pathway">
    <text evidence="2">Cell wall biogenesis; peptidoglycan biosynthesis.</text>
</comment>
<evidence type="ECO:0000256" key="10">
    <source>
        <dbReference type="ARBA" id="ARBA00022984"/>
    </source>
</evidence>
<evidence type="ECO:0000313" key="16">
    <source>
        <dbReference type="EMBL" id="MFC3676732.1"/>
    </source>
</evidence>
<keyword evidence="7 14" id="KW-0732">Signal</keyword>
<dbReference type="SUPFAM" id="SSF69189">
    <property type="entry name" value="Penicillin-binding protein associated domain"/>
    <property type="match status" value="1"/>
</dbReference>
<dbReference type="InterPro" id="IPR015956">
    <property type="entry name" value="Peniciliin-bd_prot_C_sf"/>
</dbReference>
<dbReference type="Pfam" id="PF07943">
    <property type="entry name" value="PBP5_C"/>
    <property type="match status" value="1"/>
</dbReference>
<dbReference type="GO" id="GO:0004180">
    <property type="term" value="F:carboxypeptidase activity"/>
    <property type="evidence" value="ECO:0007669"/>
    <property type="project" value="UniProtKB-KW"/>
</dbReference>
<comment type="caution">
    <text evidence="16">The sequence shown here is derived from an EMBL/GenBank/DDBJ whole genome shotgun (WGS) entry which is preliminary data.</text>
</comment>
<name>A0ABV7VII3_9PROT</name>
<dbReference type="SMART" id="SM00936">
    <property type="entry name" value="PBP5_C"/>
    <property type="match status" value="1"/>
</dbReference>
<evidence type="ECO:0000256" key="2">
    <source>
        <dbReference type="ARBA" id="ARBA00004752"/>
    </source>
</evidence>
<dbReference type="InterPro" id="IPR012907">
    <property type="entry name" value="Peptidase_S11_C"/>
</dbReference>
<proteinExistence type="inferred from homology"/>
<dbReference type="InterPro" id="IPR037167">
    <property type="entry name" value="Peptidase_S11_C_sf"/>
</dbReference>
<comment type="catalytic activity">
    <reaction evidence="12">
        <text>Preferential cleavage: (Ac)2-L-Lys-D-Ala-|-D-Ala. Also transpeptidation of peptidyl-alanyl moieties that are N-acyl substituents of D-alanine.</text>
        <dbReference type="EC" id="3.4.16.4"/>
    </reaction>
</comment>
<evidence type="ECO:0000313" key="17">
    <source>
        <dbReference type="Proteomes" id="UP001595711"/>
    </source>
</evidence>
<comment type="function">
    <text evidence="1">Removes C-terminal D-alanyl residues from sugar-peptide cell wall precursors.</text>
</comment>
<dbReference type="PRINTS" id="PR00725">
    <property type="entry name" value="DADACBPTASE1"/>
</dbReference>
<evidence type="ECO:0000256" key="9">
    <source>
        <dbReference type="ARBA" id="ARBA00022960"/>
    </source>
</evidence>
<sequence>MRVLWWSKIVAAAAFVAALVLVAVPVPALAQLGQVETTGSQMILEDYDTGAVIFAKNPDEKMHPSSMSKLMTVYVVFKMLSEGKIHMDDAFPVSEKAWRMQGSKMFVHVGDRVKVSDLLRGVIVQSGNDACIVLAEGIAGSEEAFAEILNAEAKRLGLTNSTFRNASGWPDPEHLMTARDLATLARHMIHDFPQYYELFSEKEFTYGIDVTTKKPITQGNRNPLLYKDIGVDGLKTGHTEEAGYGLVASMKRGDRRLILVINGLHSMNERSREPQRLLELAFGQFDNVRLFTKGATVDEADVWLGSAPRVPLIVDRNVVMTVPRLGKGDVKAIVTYDNPIPAPIAKGTPVATLKVVSKDATLEEIPLTAGADVQQLGFTGRISAAISYLLWGAGKK</sequence>
<dbReference type="InterPro" id="IPR001967">
    <property type="entry name" value="Peptidase_S11_N"/>
</dbReference>
<keyword evidence="9" id="KW-0133">Cell shape</keyword>
<evidence type="ECO:0000256" key="5">
    <source>
        <dbReference type="ARBA" id="ARBA00022645"/>
    </source>
</evidence>
<dbReference type="SUPFAM" id="SSF56601">
    <property type="entry name" value="beta-lactamase/transpeptidase-like"/>
    <property type="match status" value="1"/>
</dbReference>
<evidence type="ECO:0000256" key="14">
    <source>
        <dbReference type="SAM" id="SignalP"/>
    </source>
</evidence>
<dbReference type="Gene3D" id="2.60.410.10">
    <property type="entry name" value="D-Ala-D-Ala carboxypeptidase, C-terminal domain"/>
    <property type="match status" value="1"/>
</dbReference>
<evidence type="ECO:0000256" key="1">
    <source>
        <dbReference type="ARBA" id="ARBA00003217"/>
    </source>
</evidence>
<keyword evidence="5 16" id="KW-0121">Carboxypeptidase</keyword>
<dbReference type="PANTHER" id="PTHR21581">
    <property type="entry name" value="D-ALANYL-D-ALANINE CARBOXYPEPTIDASE"/>
    <property type="match status" value="1"/>
</dbReference>